<organism evidence="2 3">
    <name type="scientific">Rhizodiscina lignyota</name>
    <dbReference type="NCBI Taxonomy" id="1504668"/>
    <lineage>
        <taxon>Eukaryota</taxon>
        <taxon>Fungi</taxon>
        <taxon>Dikarya</taxon>
        <taxon>Ascomycota</taxon>
        <taxon>Pezizomycotina</taxon>
        <taxon>Dothideomycetes</taxon>
        <taxon>Pleosporomycetidae</taxon>
        <taxon>Aulographales</taxon>
        <taxon>Rhizodiscinaceae</taxon>
        <taxon>Rhizodiscina</taxon>
    </lineage>
</organism>
<protein>
    <submittedName>
        <fullName evidence="2">Uncharacterized protein</fullName>
    </submittedName>
</protein>
<accession>A0A9P4I3Z0</accession>
<keyword evidence="3" id="KW-1185">Reference proteome</keyword>
<feature type="compositionally biased region" description="Polar residues" evidence="1">
    <location>
        <begin position="46"/>
        <end position="57"/>
    </location>
</feature>
<dbReference type="Proteomes" id="UP000799772">
    <property type="component" value="Unassembled WGS sequence"/>
</dbReference>
<reference evidence="2" key="1">
    <citation type="journal article" date="2020" name="Stud. Mycol.">
        <title>101 Dothideomycetes genomes: a test case for predicting lifestyles and emergence of pathogens.</title>
        <authorList>
            <person name="Haridas S."/>
            <person name="Albert R."/>
            <person name="Binder M."/>
            <person name="Bloem J."/>
            <person name="Labutti K."/>
            <person name="Salamov A."/>
            <person name="Andreopoulos B."/>
            <person name="Baker S."/>
            <person name="Barry K."/>
            <person name="Bills G."/>
            <person name="Bluhm B."/>
            <person name="Cannon C."/>
            <person name="Castanera R."/>
            <person name="Culley D."/>
            <person name="Daum C."/>
            <person name="Ezra D."/>
            <person name="Gonzalez J."/>
            <person name="Henrissat B."/>
            <person name="Kuo A."/>
            <person name="Liang C."/>
            <person name="Lipzen A."/>
            <person name="Lutzoni F."/>
            <person name="Magnuson J."/>
            <person name="Mondo S."/>
            <person name="Nolan M."/>
            <person name="Ohm R."/>
            <person name="Pangilinan J."/>
            <person name="Park H.-J."/>
            <person name="Ramirez L."/>
            <person name="Alfaro M."/>
            <person name="Sun H."/>
            <person name="Tritt A."/>
            <person name="Yoshinaga Y."/>
            <person name="Zwiers L.-H."/>
            <person name="Turgeon B."/>
            <person name="Goodwin S."/>
            <person name="Spatafora J."/>
            <person name="Crous P."/>
            <person name="Grigoriev I."/>
        </authorList>
    </citation>
    <scope>NUCLEOTIDE SEQUENCE</scope>
    <source>
        <strain evidence="2">CBS 133067</strain>
    </source>
</reference>
<dbReference type="OrthoDB" id="5415522at2759"/>
<name>A0A9P4I3Z0_9PEZI</name>
<gene>
    <name evidence="2" type="ORF">NA57DRAFT_49703</name>
</gene>
<feature type="region of interest" description="Disordered" evidence="1">
    <location>
        <begin position="1"/>
        <end position="57"/>
    </location>
</feature>
<evidence type="ECO:0000256" key="1">
    <source>
        <dbReference type="SAM" id="MobiDB-lite"/>
    </source>
</evidence>
<proteinExistence type="predicted"/>
<dbReference type="AlphaFoldDB" id="A0A9P4I3Z0"/>
<comment type="caution">
    <text evidence="2">The sequence shown here is derived from an EMBL/GenBank/DDBJ whole genome shotgun (WGS) entry which is preliminary data.</text>
</comment>
<sequence length="57" mass="6460">TISQGNHWCTRDYGPSATNQNPYHYSNRDGSCYYSNPDGSRYYNDGQGNSRYTPSGK</sequence>
<dbReference type="EMBL" id="ML978143">
    <property type="protein sequence ID" value="KAF2092752.1"/>
    <property type="molecule type" value="Genomic_DNA"/>
</dbReference>
<evidence type="ECO:0000313" key="2">
    <source>
        <dbReference type="EMBL" id="KAF2092752.1"/>
    </source>
</evidence>
<evidence type="ECO:0000313" key="3">
    <source>
        <dbReference type="Proteomes" id="UP000799772"/>
    </source>
</evidence>
<feature type="non-terminal residue" evidence="2">
    <location>
        <position position="1"/>
    </location>
</feature>